<accession>A0A0G0REB9</accession>
<comment type="caution">
    <text evidence="1">The sequence shown here is derived from an EMBL/GenBank/DDBJ whole genome shotgun (WGS) entry which is preliminary data.</text>
</comment>
<sequence length="140" mass="15449">LNFLATIILVVLIALPFYFAKNISKVAGIKSETPFLVVSQVDKFPQMFFGQEGNRYEISFTNQFPSQAYLAVIIINNPTNEAKSYNLQTSNGSTKVFFGEDYQNPITQIKAPAGSSIPVGILSESTPNSLQTVEFTIETK</sequence>
<dbReference type="AlphaFoldDB" id="A0A0G0REB9"/>
<organism evidence="1 2">
    <name type="scientific">Candidatus Curtissbacteria bacterium GW2011_GWA1_40_16</name>
    <dbReference type="NCBI Taxonomy" id="1618405"/>
    <lineage>
        <taxon>Bacteria</taxon>
        <taxon>Candidatus Curtissiibacteriota</taxon>
    </lineage>
</organism>
<dbReference type="Proteomes" id="UP000034531">
    <property type="component" value="Unassembled WGS sequence"/>
</dbReference>
<dbReference type="EMBL" id="LBYI01000043">
    <property type="protein sequence ID" value="KKR48231.1"/>
    <property type="molecule type" value="Genomic_DNA"/>
</dbReference>
<gene>
    <name evidence="1" type="ORF">UT84_C0043G0007</name>
</gene>
<evidence type="ECO:0008006" key="3">
    <source>
        <dbReference type="Google" id="ProtNLM"/>
    </source>
</evidence>
<feature type="non-terminal residue" evidence="1">
    <location>
        <position position="1"/>
    </location>
</feature>
<evidence type="ECO:0000313" key="1">
    <source>
        <dbReference type="EMBL" id="KKR48231.1"/>
    </source>
</evidence>
<evidence type="ECO:0000313" key="2">
    <source>
        <dbReference type="Proteomes" id="UP000034531"/>
    </source>
</evidence>
<reference evidence="1 2" key="1">
    <citation type="journal article" date="2015" name="Nature">
        <title>rRNA introns, odd ribosomes, and small enigmatic genomes across a large radiation of phyla.</title>
        <authorList>
            <person name="Brown C.T."/>
            <person name="Hug L.A."/>
            <person name="Thomas B.C."/>
            <person name="Sharon I."/>
            <person name="Castelle C.J."/>
            <person name="Singh A."/>
            <person name="Wilkins M.J."/>
            <person name="Williams K.H."/>
            <person name="Banfield J.F."/>
        </authorList>
    </citation>
    <scope>NUCLEOTIDE SEQUENCE [LARGE SCALE GENOMIC DNA]</scope>
</reference>
<proteinExistence type="predicted"/>
<name>A0A0G0REB9_9BACT</name>
<protein>
    <recommendedName>
        <fullName evidence="3">DUF1616 domain-containing protein</fullName>
    </recommendedName>
</protein>